<name>A0A151ZEL3_TIELA</name>
<dbReference type="FunCoup" id="A0A151ZEL3">
    <property type="interactions" value="487"/>
</dbReference>
<protein>
    <recommendedName>
        <fullName evidence="7">Mediator of RNA polymerase II transcription subunit 14</fullName>
    </recommendedName>
    <alternativeName>
        <fullName evidence="7">Mediator complex subunit 14</fullName>
    </alternativeName>
</protein>
<keyword evidence="3 7" id="KW-0805">Transcription regulation</keyword>
<accession>A0A151ZEL3</accession>
<dbReference type="OrthoDB" id="17376at2759"/>
<proteinExistence type="inferred from homology"/>
<evidence type="ECO:0000259" key="9">
    <source>
        <dbReference type="Pfam" id="PF08638"/>
    </source>
</evidence>
<organism evidence="10 11">
    <name type="scientific">Tieghemostelium lacteum</name>
    <name type="common">Slime mold</name>
    <name type="synonym">Dictyostelium lacteum</name>
    <dbReference type="NCBI Taxonomy" id="361077"/>
    <lineage>
        <taxon>Eukaryota</taxon>
        <taxon>Amoebozoa</taxon>
        <taxon>Evosea</taxon>
        <taxon>Eumycetozoa</taxon>
        <taxon>Dictyostelia</taxon>
        <taxon>Dictyosteliales</taxon>
        <taxon>Raperosteliaceae</taxon>
        <taxon>Tieghemostelium</taxon>
    </lineage>
</organism>
<evidence type="ECO:0000313" key="10">
    <source>
        <dbReference type="EMBL" id="KYQ92350.1"/>
    </source>
</evidence>
<comment type="subcellular location">
    <subcellularLocation>
        <location evidence="1 7">Nucleus</location>
    </subcellularLocation>
</comment>
<evidence type="ECO:0000256" key="2">
    <source>
        <dbReference type="ARBA" id="ARBA00007813"/>
    </source>
</evidence>
<feature type="domain" description="Mediator complex subunit MED14 N-terminal" evidence="9">
    <location>
        <begin position="17"/>
        <end position="203"/>
    </location>
</feature>
<keyword evidence="11" id="KW-1185">Reference proteome</keyword>
<dbReference type="STRING" id="361077.A0A151ZEL3"/>
<comment type="similarity">
    <text evidence="2 7">Belongs to the Mediator complex subunit 14 family.</text>
</comment>
<evidence type="ECO:0000256" key="4">
    <source>
        <dbReference type="ARBA" id="ARBA00023159"/>
    </source>
</evidence>
<keyword evidence="6 7" id="KW-0539">Nucleus</keyword>
<comment type="subunit">
    <text evidence="7">Component of the Mediator complex.</text>
</comment>
<dbReference type="OMA" id="LISHEYC"/>
<dbReference type="EMBL" id="LODT01000029">
    <property type="protein sequence ID" value="KYQ92350.1"/>
    <property type="molecule type" value="Genomic_DNA"/>
</dbReference>
<sequence>MNNQGQSPPPDPNNNNVSLSLVIHRLVENSYNNLLSLTEKLPNHNDQDRKKAIIDYLDSTREKFLRLLVLMKWSDHVSTLTKANQIMHLLNQEDSYFRDTADELIMTKFNLINARAPIYDIPTAIDVLTTGSYQRMPTDIKKVIPPPPLTSIEIDSAMEKLNDIIKYKLFITDIPKEFEPIRVENGIAHIVVPNEYSATLSIDGGTEKSNWVLTSLNLYIYSQKDQNGEGPIKVAYENKMKYVQDRIQNRISSSSSPLFELHNIVHHLCITSQLDILISQIDGLKKTMIKNNIKCVQGKDQSLTVFYWIPEEMNIASAGPTSLGNLNIMKNTNFRISIDETLKLKVTHYPNIHHPKNENYFNLNVNLNLETLLLKTIELNSYHKVLALFNILLSKSNSNPPTSSSTSTGPSISNPSSILLSTQFNAINNRSFHLNDIKLVHSSKFSSDANMNGDISVQEGTLPTVLRIKLYGSKYLDVSVNFQNGRYNLLKSSSSSSSSSYFQSIQEISQQQELKLNSDPNEIRSIVNIFKHRSLLSCFEEASLFLGIESFYKLPITFSNIPTISEILQADSNYIYTRLPQEVDNYYLIINIQPQTFIPTFYLITCRTNTKSSILYAESIIRLENESLQSLLKSCDCNNSQFQFRIQNLLSQIISVAKEKIHFLNITQHLQKQSIPFEIYQSDKIQFVYTPTVPHLTNPSQPPQPINPKHYLLNTDKMLIRILNDIPHSHISNNGCSTKVGSFNYYYEISFQCPRLLNYDNSLMKLDSERLNFHYQDGQWKFRYSSSSSSQDWLTRFNNDLISINCMANITSLILKEIKSQPDQYPPSVIQVVSIQPMEIQLLLFPQKETRNLLHIYIKDPQKKKEVSLLFQPSPNPLVPFLEKELNNDQQPSYHQNISHFLKSIINSNDISFAIHNLLVPPQHRLLQLQSNGATQPPSTSIGSTISNHQTQQPTSLVFNPLDLLVVPRSTQQIRLIYKNHFGIDIKILSQEYCDIEDSYYSTLNNPTNTTTTGGTTQQPGNTTPTNTQTPATGGASAAAAAQKAKEGIKLNMINSFYQLMEQKLNLPALDNPLNNRTSWMVPIANISKILTKIFIYISSLYVFRQATIFICNIFGTHYKIIQNISIIKWENKYFFFNLIIKEPSIELEMMNKEQNGIKALVPVEDLKLLTEFFHRKVNQQSYKSQTIGSLIQMLTLPPLLFVELCKVIASCKTKPPQCRYARDLTTNTSIWNTANKETFHHSEKTTTIYFIVRFINVQNNNFIDIPLKYNYSQRLMNYWNKLEPFPNQLQQSSASAITLTQDPIESQKIQIIDQTATTASSNFQPSITNIDQPQQSLSDINSYILYFIDNLDQNINSLLPFEK</sequence>
<keyword evidence="5 7" id="KW-0804">Transcription</keyword>
<dbReference type="InterPro" id="IPR055122">
    <property type="entry name" value="Med14_N"/>
</dbReference>
<dbReference type="GO" id="GO:0006357">
    <property type="term" value="P:regulation of transcription by RNA polymerase II"/>
    <property type="evidence" value="ECO:0007669"/>
    <property type="project" value="InterPro"/>
</dbReference>
<gene>
    <name evidence="10" type="ORF">DLAC_06313</name>
</gene>
<evidence type="ECO:0000313" key="11">
    <source>
        <dbReference type="Proteomes" id="UP000076078"/>
    </source>
</evidence>
<comment type="caution">
    <text evidence="10">The sequence shown here is derived from an EMBL/GenBank/DDBJ whole genome shotgun (WGS) entry which is preliminary data.</text>
</comment>
<dbReference type="InParanoid" id="A0A151ZEL3"/>
<comment type="function">
    <text evidence="7">Component of the Mediator complex, a coactivator involved in the regulated transcription of nearly all RNA polymerase II-dependent genes. Mediator functions as a bridge to convey information from gene-specific regulatory proteins to the basal RNA polymerase II transcription machinery. Mediator is recruited to promoters by direct interactions with regulatory proteins and serves as a scaffold for the assembly of a functional preinitiation complex with RNA polymerase II and the general transcription factors.</text>
</comment>
<evidence type="ECO:0000256" key="7">
    <source>
        <dbReference type="RuleBase" id="RU365082"/>
    </source>
</evidence>
<evidence type="ECO:0000256" key="5">
    <source>
        <dbReference type="ARBA" id="ARBA00023163"/>
    </source>
</evidence>
<dbReference type="PANTHER" id="PTHR12809">
    <property type="entry name" value="MEDIATOR COMPLEX SUBUNIT"/>
    <property type="match status" value="1"/>
</dbReference>
<dbReference type="Proteomes" id="UP000076078">
    <property type="component" value="Unassembled WGS sequence"/>
</dbReference>
<dbReference type="PANTHER" id="PTHR12809:SF2">
    <property type="entry name" value="MEDIATOR OF RNA POLYMERASE II TRANSCRIPTION SUBUNIT 14"/>
    <property type="match status" value="1"/>
</dbReference>
<evidence type="ECO:0000256" key="1">
    <source>
        <dbReference type="ARBA" id="ARBA00004123"/>
    </source>
</evidence>
<dbReference type="GO" id="GO:0070847">
    <property type="term" value="C:core mediator complex"/>
    <property type="evidence" value="ECO:0007669"/>
    <property type="project" value="TreeGrafter"/>
</dbReference>
<evidence type="ECO:0000256" key="8">
    <source>
        <dbReference type="SAM" id="MobiDB-lite"/>
    </source>
</evidence>
<keyword evidence="4 7" id="KW-0010">Activator</keyword>
<dbReference type="GO" id="GO:0003712">
    <property type="term" value="F:transcription coregulator activity"/>
    <property type="evidence" value="ECO:0007669"/>
    <property type="project" value="UniProtKB-UniRule"/>
</dbReference>
<dbReference type="GO" id="GO:0016592">
    <property type="term" value="C:mediator complex"/>
    <property type="evidence" value="ECO:0007669"/>
    <property type="project" value="UniProtKB-UniRule"/>
</dbReference>
<feature type="region of interest" description="Disordered" evidence="8">
    <location>
        <begin position="1007"/>
        <end position="1034"/>
    </location>
</feature>
<dbReference type="InterPro" id="IPR013947">
    <property type="entry name" value="Mediator_Med14"/>
</dbReference>
<evidence type="ECO:0000256" key="6">
    <source>
        <dbReference type="ARBA" id="ARBA00023242"/>
    </source>
</evidence>
<evidence type="ECO:0000256" key="3">
    <source>
        <dbReference type="ARBA" id="ARBA00023015"/>
    </source>
</evidence>
<dbReference type="Pfam" id="PF08638">
    <property type="entry name" value="Med14"/>
    <property type="match status" value="1"/>
</dbReference>
<reference evidence="10 11" key="1">
    <citation type="submission" date="2015-12" db="EMBL/GenBank/DDBJ databases">
        <title>Dictyostelia acquired genes for synthesis and detection of signals that induce cell-type specialization by lateral gene transfer from prokaryotes.</title>
        <authorList>
            <person name="Gloeckner G."/>
            <person name="Schaap P."/>
        </authorList>
    </citation>
    <scope>NUCLEOTIDE SEQUENCE [LARGE SCALE GENOMIC DNA]</scope>
    <source>
        <strain evidence="10 11">TK</strain>
    </source>
</reference>